<dbReference type="InterPro" id="IPR029033">
    <property type="entry name" value="His_PPase_superfam"/>
</dbReference>
<dbReference type="GO" id="GO:0016791">
    <property type="term" value="F:phosphatase activity"/>
    <property type="evidence" value="ECO:0007669"/>
    <property type="project" value="TreeGrafter"/>
</dbReference>
<evidence type="ECO:0000313" key="1">
    <source>
        <dbReference type="EMBL" id="OQP85467.1"/>
    </source>
</evidence>
<accession>A0A1V9HRR7</accession>
<dbReference type="SMART" id="SM00855">
    <property type="entry name" value="PGAM"/>
    <property type="match status" value="1"/>
</dbReference>
<dbReference type="AlphaFoldDB" id="A0A1V9HRR7"/>
<proteinExistence type="predicted"/>
<dbReference type="InterPro" id="IPR013078">
    <property type="entry name" value="His_Pase_superF_clade-1"/>
</dbReference>
<dbReference type="Pfam" id="PF00300">
    <property type="entry name" value="His_Phos_1"/>
    <property type="match status" value="1"/>
</dbReference>
<name>A0A1V9HRR7_9XANT</name>
<dbReference type="Gene3D" id="3.40.50.1240">
    <property type="entry name" value="Phosphoglycerate mutase-like"/>
    <property type="match status" value="1"/>
</dbReference>
<sequence>MSAQITLLRHGDTGQRSYRGQLDDPLTELGWQQLRAATADGVWDAVVASTLQRCALFATELAQARAIPLQLEPRLREYHFGRWQGVPVADIDRDEGQALGRFWADPLPQAEPFADFCARLSSALDAIVVRYPAQRVLVVTHGGAIRALQCLVAGSGFGRMTELAVPHASLHPLAWPPTDAAGAVGSPFSSTALPPVHDTE</sequence>
<dbReference type="PANTHER" id="PTHR48100:SF1">
    <property type="entry name" value="HISTIDINE PHOSPHATASE FAMILY PROTEIN-RELATED"/>
    <property type="match status" value="1"/>
</dbReference>
<reference evidence="1 2" key="1">
    <citation type="journal article" date="2016" name="Plant Pathol.">
        <title>Genetic characterization of strains named as Xanthomonas axonopodis pv. dieffenbachiae leads to a taxonomic revision of the X. axonopodis species complex.</title>
        <authorList>
            <person name="Constantin E.C."/>
            <person name="Cleenwerck I."/>
            <person name="Maes M."/>
            <person name="Baeyen S."/>
            <person name="Van Malderghem C."/>
            <person name="De Vos P."/>
            <person name="Cottyn B."/>
        </authorList>
    </citation>
    <scope>NUCLEOTIDE SEQUENCE [LARGE SCALE GENOMIC DNA]</scope>
    <source>
        <strain evidence="2">LMG9055</strain>
    </source>
</reference>
<gene>
    <name evidence="1" type="ORF">IA54_001465</name>
</gene>
<dbReference type="SUPFAM" id="SSF53254">
    <property type="entry name" value="Phosphoglycerate mutase-like"/>
    <property type="match status" value="1"/>
</dbReference>
<comment type="caution">
    <text evidence="1">The sequence shown here is derived from an EMBL/GenBank/DDBJ whole genome shotgun (WGS) entry which is preliminary data.</text>
</comment>
<dbReference type="GO" id="GO:0005737">
    <property type="term" value="C:cytoplasm"/>
    <property type="evidence" value="ECO:0007669"/>
    <property type="project" value="TreeGrafter"/>
</dbReference>
<dbReference type="InterPro" id="IPR050275">
    <property type="entry name" value="PGM_Phosphatase"/>
</dbReference>
<dbReference type="CDD" id="cd07067">
    <property type="entry name" value="HP_PGM_like"/>
    <property type="match status" value="1"/>
</dbReference>
<dbReference type="Proteomes" id="UP000050343">
    <property type="component" value="Unassembled WGS sequence"/>
</dbReference>
<dbReference type="PANTHER" id="PTHR48100">
    <property type="entry name" value="BROAD-SPECIFICITY PHOSPHATASE YOR283W-RELATED"/>
    <property type="match status" value="1"/>
</dbReference>
<protein>
    <submittedName>
        <fullName evidence="1">Fructose-2,6-bisphosphatase</fullName>
    </submittedName>
</protein>
<evidence type="ECO:0000313" key="2">
    <source>
        <dbReference type="Proteomes" id="UP000050343"/>
    </source>
</evidence>
<organism evidence="1 2">
    <name type="scientific">Xanthomonas phaseoli pv. syngonii LMG 9055</name>
    <dbReference type="NCBI Taxonomy" id="1437878"/>
    <lineage>
        <taxon>Bacteria</taxon>
        <taxon>Pseudomonadati</taxon>
        <taxon>Pseudomonadota</taxon>
        <taxon>Gammaproteobacteria</taxon>
        <taxon>Lysobacterales</taxon>
        <taxon>Lysobacteraceae</taxon>
        <taxon>Xanthomonas</taxon>
    </lineage>
</organism>
<dbReference type="EMBL" id="JPUO02000001">
    <property type="protein sequence ID" value="OQP85467.1"/>
    <property type="molecule type" value="Genomic_DNA"/>
</dbReference>
<reference evidence="1 2" key="2">
    <citation type="journal article" date="2017" name="Plant Pathol.">
        <title>Pathogenicity and virulence gene content of Xanthomonas strains infecting Araceae, formerly known as Xanthomonas axonopodis pv. dieffenbachiae.</title>
        <authorList>
            <person name="Constantin E.C."/>
            <person name="Haegeman A."/>
            <person name="Van Vaerenbergh J."/>
            <person name="Baeyen S."/>
            <person name="Van Malderghem C."/>
            <person name="Maes M."/>
            <person name="Cottyn B."/>
        </authorList>
    </citation>
    <scope>NUCLEOTIDE SEQUENCE [LARGE SCALE GENOMIC DNA]</scope>
    <source>
        <strain evidence="2">LMG9055</strain>
    </source>
</reference>